<evidence type="ECO:0000256" key="3">
    <source>
        <dbReference type="ARBA" id="ARBA00022771"/>
    </source>
</evidence>
<dbReference type="InterPro" id="IPR052426">
    <property type="entry name" value="Plant_dev_regulator"/>
</dbReference>
<feature type="region of interest" description="Disordered" evidence="9">
    <location>
        <begin position="120"/>
        <end position="148"/>
    </location>
</feature>
<organism evidence="11 12">
    <name type="scientific">Sphagnum troendelagicum</name>
    <dbReference type="NCBI Taxonomy" id="128251"/>
    <lineage>
        <taxon>Eukaryota</taxon>
        <taxon>Viridiplantae</taxon>
        <taxon>Streptophyta</taxon>
        <taxon>Embryophyta</taxon>
        <taxon>Bryophyta</taxon>
        <taxon>Sphagnophytina</taxon>
        <taxon>Sphagnopsida</taxon>
        <taxon>Sphagnales</taxon>
        <taxon>Sphagnaceae</taxon>
        <taxon>Sphagnum</taxon>
    </lineage>
</organism>
<keyword evidence="6" id="KW-0804">Transcription</keyword>
<dbReference type="EMBL" id="OZ019911">
    <property type="protein sequence ID" value="CAK9213694.1"/>
    <property type="molecule type" value="Genomic_DNA"/>
</dbReference>
<evidence type="ECO:0000256" key="9">
    <source>
        <dbReference type="SAM" id="MobiDB-lite"/>
    </source>
</evidence>
<reference evidence="11" key="1">
    <citation type="submission" date="2024-02" db="EMBL/GenBank/DDBJ databases">
        <authorList>
            <consortium name="ELIXIR-Norway"/>
            <consortium name="Elixir Norway"/>
        </authorList>
    </citation>
    <scope>NUCLEOTIDE SEQUENCE</scope>
</reference>
<proteinExistence type="predicted"/>
<dbReference type="Gene3D" id="3.30.160.60">
    <property type="entry name" value="Classic Zinc Finger"/>
    <property type="match status" value="1"/>
</dbReference>
<keyword evidence="7" id="KW-0539">Nucleus</keyword>
<keyword evidence="2" id="KW-0479">Metal-binding</keyword>
<dbReference type="PROSITE" id="PS50157">
    <property type="entry name" value="ZINC_FINGER_C2H2_2"/>
    <property type="match status" value="1"/>
</dbReference>
<evidence type="ECO:0000256" key="7">
    <source>
        <dbReference type="ARBA" id="ARBA00023242"/>
    </source>
</evidence>
<feature type="domain" description="C2H2-type" evidence="10">
    <location>
        <begin position="46"/>
        <end position="73"/>
    </location>
</feature>
<dbReference type="PANTHER" id="PTHR45801">
    <property type="entry name" value="OS07G0101800 PROTEIN"/>
    <property type="match status" value="1"/>
</dbReference>
<dbReference type="SUPFAM" id="SSF57667">
    <property type="entry name" value="beta-beta-alpha zinc fingers"/>
    <property type="match status" value="1"/>
</dbReference>
<evidence type="ECO:0000256" key="5">
    <source>
        <dbReference type="ARBA" id="ARBA00023015"/>
    </source>
</evidence>
<keyword evidence="4" id="KW-0862">Zinc</keyword>
<dbReference type="InterPro" id="IPR013087">
    <property type="entry name" value="Znf_C2H2_type"/>
</dbReference>
<evidence type="ECO:0000313" key="11">
    <source>
        <dbReference type="EMBL" id="CAK9213694.1"/>
    </source>
</evidence>
<sequence length="184" mass="20168">MSNNNRFTVENGRVVDSQPSPTSTSKSNSSCQYGQVLGFEWPPSSYFCSFCHREFRTAQALGGHMNVHRRERAAAHRSNAAHQLRDPSFFSSTSLTSSLHQAVVTPDSYRSSTSCLRQELSGSPTALKGPAAARLQRNADSTHEAEAATASCRSTVAQSEHHHQDHQISSLDLELRLGHMQSSP</sequence>
<evidence type="ECO:0000256" key="4">
    <source>
        <dbReference type="ARBA" id="ARBA00022833"/>
    </source>
</evidence>
<dbReference type="InterPro" id="IPR036236">
    <property type="entry name" value="Znf_C2H2_sf"/>
</dbReference>
<dbReference type="Pfam" id="PF13912">
    <property type="entry name" value="zf-C2H2_6"/>
    <property type="match status" value="1"/>
</dbReference>
<evidence type="ECO:0000256" key="1">
    <source>
        <dbReference type="ARBA" id="ARBA00004123"/>
    </source>
</evidence>
<evidence type="ECO:0000256" key="8">
    <source>
        <dbReference type="PROSITE-ProRule" id="PRU00042"/>
    </source>
</evidence>
<name>A0ABP0U684_9BRYO</name>
<keyword evidence="12" id="KW-1185">Reference proteome</keyword>
<dbReference type="PROSITE" id="PS00028">
    <property type="entry name" value="ZINC_FINGER_C2H2_1"/>
    <property type="match status" value="1"/>
</dbReference>
<feature type="compositionally biased region" description="Low complexity" evidence="9">
    <location>
        <begin position="17"/>
        <end position="30"/>
    </location>
</feature>
<gene>
    <name evidence="11" type="ORF">CSSPTR1EN2_LOCUS11884</name>
</gene>
<accession>A0ABP0U684</accession>
<keyword evidence="3 8" id="KW-0863">Zinc-finger</keyword>
<feature type="region of interest" description="Disordered" evidence="9">
    <location>
        <begin position="1"/>
        <end position="30"/>
    </location>
</feature>
<dbReference type="Proteomes" id="UP001497512">
    <property type="component" value="Chromosome 19"/>
</dbReference>
<evidence type="ECO:0000256" key="6">
    <source>
        <dbReference type="ARBA" id="ARBA00023163"/>
    </source>
</evidence>
<evidence type="ECO:0000256" key="2">
    <source>
        <dbReference type="ARBA" id="ARBA00022723"/>
    </source>
</evidence>
<evidence type="ECO:0000313" key="12">
    <source>
        <dbReference type="Proteomes" id="UP001497512"/>
    </source>
</evidence>
<protein>
    <recommendedName>
        <fullName evidence="10">C2H2-type domain-containing protein</fullName>
    </recommendedName>
</protein>
<keyword evidence="5" id="KW-0805">Transcription regulation</keyword>
<comment type="subcellular location">
    <subcellularLocation>
        <location evidence="1">Nucleus</location>
    </subcellularLocation>
</comment>
<evidence type="ECO:0000259" key="10">
    <source>
        <dbReference type="PROSITE" id="PS50157"/>
    </source>
</evidence>
<dbReference type="PANTHER" id="PTHR45801:SF107">
    <property type="entry name" value="TRANSCRIPTIONAL REGULATOR SUPERMAN-LIKE"/>
    <property type="match status" value="1"/>
</dbReference>